<sequence>MPFKALSLKFQTNLLIARQYILKLFYHNYFGNISRNSQGCIKSSFTKLKITSYINQSVSYSINLKN</sequence>
<reference evidence="1" key="1">
    <citation type="submission" date="2021-01" db="EMBL/GenBank/DDBJ databases">
        <authorList>
            <consortium name="Genoscope - CEA"/>
            <person name="William W."/>
        </authorList>
    </citation>
    <scope>NUCLEOTIDE SEQUENCE</scope>
</reference>
<organism evidence="1 2">
    <name type="scientific">Paramecium pentaurelia</name>
    <dbReference type="NCBI Taxonomy" id="43138"/>
    <lineage>
        <taxon>Eukaryota</taxon>
        <taxon>Sar</taxon>
        <taxon>Alveolata</taxon>
        <taxon>Ciliophora</taxon>
        <taxon>Intramacronucleata</taxon>
        <taxon>Oligohymenophorea</taxon>
        <taxon>Peniculida</taxon>
        <taxon>Parameciidae</taxon>
        <taxon>Paramecium</taxon>
    </lineage>
</organism>
<dbReference type="EMBL" id="CAJJDO010000148">
    <property type="protein sequence ID" value="CAD8207611.1"/>
    <property type="molecule type" value="Genomic_DNA"/>
</dbReference>
<protein>
    <submittedName>
        <fullName evidence="1">Uncharacterized protein</fullName>
    </submittedName>
</protein>
<accession>A0A8S1Y0T3</accession>
<gene>
    <name evidence="1" type="ORF">PPENT_87.1.T1480024</name>
</gene>
<evidence type="ECO:0000313" key="1">
    <source>
        <dbReference type="EMBL" id="CAD8207611.1"/>
    </source>
</evidence>
<name>A0A8S1Y0T3_9CILI</name>
<keyword evidence="2" id="KW-1185">Reference proteome</keyword>
<evidence type="ECO:0000313" key="2">
    <source>
        <dbReference type="Proteomes" id="UP000689195"/>
    </source>
</evidence>
<proteinExistence type="predicted"/>
<dbReference type="Proteomes" id="UP000689195">
    <property type="component" value="Unassembled WGS sequence"/>
</dbReference>
<dbReference type="AlphaFoldDB" id="A0A8S1Y0T3"/>
<comment type="caution">
    <text evidence="1">The sequence shown here is derived from an EMBL/GenBank/DDBJ whole genome shotgun (WGS) entry which is preliminary data.</text>
</comment>